<evidence type="ECO:0000256" key="1">
    <source>
        <dbReference type="SAM" id="MobiDB-lite"/>
    </source>
</evidence>
<evidence type="ECO:0000313" key="3">
    <source>
        <dbReference type="Proteomes" id="UP000030748"/>
    </source>
</evidence>
<feature type="compositionally biased region" description="Basic and acidic residues" evidence="1">
    <location>
        <begin position="699"/>
        <end position="714"/>
    </location>
</feature>
<protein>
    <submittedName>
        <fullName evidence="2">Uncharacterized protein</fullName>
    </submittedName>
</protein>
<feature type="region of interest" description="Disordered" evidence="1">
    <location>
        <begin position="647"/>
        <end position="686"/>
    </location>
</feature>
<name>A0A022Q0I5_ERYGU</name>
<dbReference type="eggNOG" id="ENOG502QS0K">
    <property type="taxonomic scope" value="Eukaryota"/>
</dbReference>
<evidence type="ECO:0000313" key="2">
    <source>
        <dbReference type="EMBL" id="EYU20015.1"/>
    </source>
</evidence>
<feature type="compositionally biased region" description="Basic and acidic residues" evidence="1">
    <location>
        <begin position="1074"/>
        <end position="1087"/>
    </location>
</feature>
<accession>A0A022Q0I5</accession>
<feature type="region of interest" description="Disordered" evidence="1">
    <location>
        <begin position="952"/>
        <end position="1011"/>
    </location>
</feature>
<feature type="compositionally biased region" description="Polar residues" evidence="1">
    <location>
        <begin position="664"/>
        <end position="675"/>
    </location>
</feature>
<feature type="compositionally biased region" description="Polar residues" evidence="1">
    <location>
        <begin position="738"/>
        <end position="750"/>
    </location>
</feature>
<organism evidence="2 3">
    <name type="scientific">Erythranthe guttata</name>
    <name type="common">Yellow monkey flower</name>
    <name type="synonym">Mimulus guttatus</name>
    <dbReference type="NCBI Taxonomy" id="4155"/>
    <lineage>
        <taxon>Eukaryota</taxon>
        <taxon>Viridiplantae</taxon>
        <taxon>Streptophyta</taxon>
        <taxon>Embryophyta</taxon>
        <taxon>Tracheophyta</taxon>
        <taxon>Spermatophyta</taxon>
        <taxon>Magnoliopsida</taxon>
        <taxon>eudicotyledons</taxon>
        <taxon>Gunneridae</taxon>
        <taxon>Pentapetalae</taxon>
        <taxon>asterids</taxon>
        <taxon>lamiids</taxon>
        <taxon>Lamiales</taxon>
        <taxon>Phrymaceae</taxon>
        <taxon>Erythranthe</taxon>
    </lineage>
</organism>
<dbReference type="PANTHER" id="PTHR34536">
    <property type="entry name" value="DENTIN SIALOPHOSPHOPROTEIN-LIKE PROTEIN"/>
    <property type="match status" value="1"/>
</dbReference>
<feature type="region of interest" description="Disordered" evidence="1">
    <location>
        <begin position="738"/>
        <end position="910"/>
    </location>
</feature>
<feature type="compositionally biased region" description="Basic and acidic residues" evidence="1">
    <location>
        <begin position="585"/>
        <end position="602"/>
    </location>
</feature>
<feature type="compositionally biased region" description="Polar residues" evidence="1">
    <location>
        <begin position="603"/>
        <end position="614"/>
    </location>
</feature>
<feature type="compositionally biased region" description="Basic and acidic residues" evidence="1">
    <location>
        <begin position="648"/>
        <end position="659"/>
    </location>
</feature>
<feature type="region of interest" description="Disordered" evidence="1">
    <location>
        <begin position="698"/>
        <end position="719"/>
    </location>
</feature>
<feature type="compositionally biased region" description="Polar residues" evidence="1">
    <location>
        <begin position="214"/>
        <end position="232"/>
    </location>
</feature>
<feature type="compositionally biased region" description="Basic and acidic residues" evidence="1">
    <location>
        <begin position="781"/>
        <end position="790"/>
    </location>
</feature>
<sequence length="1211" mass="135293">MRCNLQPGAISGQQQQQVQRQQSYNFSNAIPIKKRRFPIFRPSSPTPEECNTPDGISLSDKINRASPGNSDVSKASASIIKKEVSTSADAELGQSNVDDFASKSQEAKPIVSLGSKDDSGGTGTLDLSTGLMNVELSLGLKESLVPAFTHENREGVCQKSDQSDPSTLSLALNEEKLLLNDNNGSKKEVVGTRVCSNRSNWDLNTTMDVWEGSTGKTSTCHNEKSSLTTAGTGLNKRKNAVDDRASNSSNVFVQSNKQYKTDNSLGLGLGMAHRELDAIGEHTNFVSTSAGPKLNLQQVPSTMNVNRSVKSEPVEESSKRDCSVGSCNSSNTGLLKLSSVKRESVNNAGQETLLQLSVPPKKLVVSGSIKSELVQEDNQGAHKPKDTVLSQSVRVMQHQESCASSSALSVSLMPQSSSPTELTMSRDLLNQSEHSFHSKGLHDHNDIPDERIDGAVSKLAMQDSKQLKPCKIGSSSVVGPEKCKLARVDEDTVEPCDYGVVTANDEEKINISAAEMLEEDSFDSGVKSKKNRAVDTSIDVGKNICGKQDEEYEDGEVREPIDYSAGKDSTVDVKKTKNSSPLSGERSDFKGKDSTMENHDKTQNNPNRESTSFNYEPDSECNYVQKLSDNLLDERIDEKRSISVTPDKLLDSSARKEVEVSPGKQVSTERPNNGSHGTGVEVGEGTTDKVAKEICSGENDPKVETSLNDHDAAKDSNSLSNKSRIINLSRALVVTSPCKTRSFPNRSLPSRSGKERCSDPEGDMQPRGSRNEFYNGGPNKFSKDRFHDQPFRNSRPNFMRGKGRSGRFGSVRNEWNSDHNFGSETSYGPSDYHAVRRKHTSETEHELNGFRSPQDGPSNRRKPLNNDEFPSLRRPSLRRVSPGDNRDGPMTRGIPMLRRFPRNTSPSRCNVDANSEAMGIRHMRHLPDDVIDPVYNRPQPTYDELDGQMVRGNRNFSTVQRKGYPRIRSKSPDRPRIRSPGMWSSPRRRSPNGPPEITQHRSPGMYRMGRIRSPDRSCFRDEMVERRRGSPSYVERHPNELRDVESGRERVHPRPANSNRRGGSPARVFPRNGRRADPGLVDNREMGDGEEYMNGPFRGDGSIDERRKFVERRGPMRSFRPNYNNDGDNFRFHMNDGPRPFRFVPDQDSEFVERSNMREREFDDGSIKHQSLVVNRRIRNIEEQQDGNYRPVERVWHDDEFTDDRMKRRRF</sequence>
<dbReference type="Proteomes" id="UP000030748">
    <property type="component" value="Unassembled WGS sequence"/>
</dbReference>
<feature type="compositionally biased region" description="Low complexity" evidence="1">
    <location>
        <begin position="13"/>
        <end position="22"/>
    </location>
</feature>
<feature type="region of interest" description="Disordered" evidence="1">
    <location>
        <begin position="551"/>
        <end position="617"/>
    </location>
</feature>
<feature type="region of interest" description="Disordered" evidence="1">
    <location>
        <begin position="214"/>
        <end position="233"/>
    </location>
</feature>
<keyword evidence="3" id="KW-1185">Reference proteome</keyword>
<feature type="compositionally biased region" description="Basic and acidic residues" evidence="1">
    <location>
        <begin position="1024"/>
        <end position="1052"/>
    </location>
</feature>
<feature type="region of interest" description="Disordered" evidence="1">
    <location>
        <begin position="1024"/>
        <end position="1105"/>
    </location>
</feature>
<reference evidence="2 3" key="1">
    <citation type="journal article" date="2013" name="Proc. Natl. Acad. Sci. U.S.A.">
        <title>Fine-scale variation in meiotic recombination in Mimulus inferred from population shotgun sequencing.</title>
        <authorList>
            <person name="Hellsten U."/>
            <person name="Wright K.M."/>
            <person name="Jenkins J."/>
            <person name="Shu S."/>
            <person name="Yuan Y."/>
            <person name="Wessler S.R."/>
            <person name="Schmutz J."/>
            <person name="Willis J.H."/>
            <person name="Rokhsar D.S."/>
        </authorList>
    </citation>
    <scope>NUCLEOTIDE SEQUENCE [LARGE SCALE GENOMIC DNA]</scope>
    <source>
        <strain evidence="3">cv. DUN x IM62</strain>
    </source>
</reference>
<feature type="compositionally biased region" description="Basic and acidic residues" evidence="1">
    <location>
        <begin position="309"/>
        <end position="322"/>
    </location>
</feature>
<feature type="compositionally biased region" description="Polar residues" evidence="1">
    <location>
        <begin position="818"/>
        <end position="828"/>
    </location>
</feature>
<feature type="region of interest" description="Disordered" evidence="1">
    <location>
        <begin position="305"/>
        <end position="325"/>
    </location>
</feature>
<dbReference type="AlphaFoldDB" id="A0A022Q0I5"/>
<feature type="region of interest" description="Disordered" evidence="1">
    <location>
        <begin position="1"/>
        <end position="22"/>
    </location>
</feature>
<proteinExistence type="predicted"/>
<dbReference type="EMBL" id="KI632289">
    <property type="protein sequence ID" value="EYU20015.1"/>
    <property type="molecule type" value="Genomic_DNA"/>
</dbReference>
<gene>
    <name evidence="2" type="ORF">MIMGU_mgv1a000369mg</name>
</gene>
<dbReference type="PANTHER" id="PTHR34536:SF4">
    <property type="entry name" value="BTZ DOMAIN-CONTAINING PROTEIN"/>
    <property type="match status" value="1"/>
</dbReference>
<feature type="region of interest" description="Disordered" evidence="1">
    <location>
        <begin position="99"/>
        <end position="121"/>
    </location>
</feature>